<keyword evidence="1 6" id="KW-0963">Cytoplasm</keyword>
<organism evidence="7 8">
    <name type="scientific">Aphis glycines</name>
    <name type="common">Soybean aphid</name>
    <dbReference type="NCBI Taxonomy" id="307491"/>
    <lineage>
        <taxon>Eukaryota</taxon>
        <taxon>Metazoa</taxon>
        <taxon>Ecdysozoa</taxon>
        <taxon>Arthropoda</taxon>
        <taxon>Hexapoda</taxon>
        <taxon>Insecta</taxon>
        <taxon>Pterygota</taxon>
        <taxon>Neoptera</taxon>
        <taxon>Paraneoptera</taxon>
        <taxon>Hemiptera</taxon>
        <taxon>Sternorrhyncha</taxon>
        <taxon>Aphidomorpha</taxon>
        <taxon>Aphidoidea</taxon>
        <taxon>Aphididae</taxon>
        <taxon>Aphidini</taxon>
        <taxon>Aphis</taxon>
        <taxon>Aphis</taxon>
    </lineage>
</organism>
<evidence type="ECO:0000313" key="8">
    <source>
        <dbReference type="Proteomes" id="UP000475862"/>
    </source>
</evidence>
<dbReference type="PANTHER" id="PTHR32194:SF6">
    <property type="entry name" value="PROTEASOME SUBUNIT BETA"/>
    <property type="match status" value="1"/>
</dbReference>
<comment type="subcellular location">
    <subcellularLocation>
        <location evidence="6">Cytoplasm</location>
    </subcellularLocation>
    <subcellularLocation>
        <location evidence="6">Nucleus</location>
    </subcellularLocation>
</comment>
<protein>
    <recommendedName>
        <fullName evidence="6">Proteasome subunit beta</fullName>
    </recommendedName>
</protein>
<dbReference type="Pfam" id="PF00227">
    <property type="entry name" value="Proteasome"/>
    <property type="match status" value="1"/>
</dbReference>
<dbReference type="GO" id="GO:0005737">
    <property type="term" value="C:cytoplasm"/>
    <property type="evidence" value="ECO:0007669"/>
    <property type="project" value="UniProtKB-SubCell"/>
</dbReference>
<evidence type="ECO:0000256" key="4">
    <source>
        <dbReference type="ARBA" id="ARBA00024953"/>
    </source>
</evidence>
<evidence type="ECO:0000256" key="3">
    <source>
        <dbReference type="ARBA" id="ARBA00023242"/>
    </source>
</evidence>
<dbReference type="PANTHER" id="PTHR32194">
    <property type="entry name" value="METALLOPROTEASE TLDD"/>
    <property type="match status" value="1"/>
</dbReference>
<dbReference type="PROSITE" id="PS00854">
    <property type="entry name" value="PROTEASOME_BETA_1"/>
    <property type="match status" value="1"/>
</dbReference>
<comment type="subunit">
    <text evidence="5">The 26S proteasome consists of a 20S proteasome core and two 19S regulatory subunits. The 20S proteasome core is composed of 28 subunits that are arranged in four stacked rings, resulting in a barrel-shaped structure. The two end rings are each formed by seven alpha subunits, and the two central rings are each formed by seven beta subunits. The catalytic chamber with the active sites is on the inside of the barrel.</text>
</comment>
<dbReference type="Proteomes" id="UP000475862">
    <property type="component" value="Unassembled WGS sequence"/>
</dbReference>
<dbReference type="GO" id="GO:0051603">
    <property type="term" value="P:proteolysis involved in protein catabolic process"/>
    <property type="evidence" value="ECO:0007669"/>
    <property type="project" value="InterPro"/>
</dbReference>
<comment type="similarity">
    <text evidence="6">Belongs to the peptidase T1B family.</text>
</comment>
<keyword evidence="3 6" id="KW-0539">Nucleus</keyword>
<evidence type="ECO:0000256" key="1">
    <source>
        <dbReference type="ARBA" id="ARBA00022490"/>
    </source>
</evidence>
<dbReference type="InterPro" id="IPR001353">
    <property type="entry name" value="Proteasome_sua/b"/>
</dbReference>
<dbReference type="GO" id="GO:0005634">
    <property type="term" value="C:nucleus"/>
    <property type="evidence" value="ECO:0007669"/>
    <property type="project" value="UniProtKB-SubCell"/>
</dbReference>
<accession>A0A6G0TMN6</accession>
<reference evidence="7 8" key="1">
    <citation type="submission" date="2019-08" db="EMBL/GenBank/DDBJ databases">
        <title>The genome of the soybean aphid Biotype 1, its phylome, world population structure and adaptation to the North American continent.</title>
        <authorList>
            <person name="Giordano R."/>
            <person name="Donthu R.K."/>
            <person name="Hernandez A.G."/>
            <person name="Wright C.L."/>
            <person name="Zimin A.V."/>
        </authorList>
    </citation>
    <scope>NUCLEOTIDE SEQUENCE [LARGE SCALE GENOMIC DNA]</scope>
    <source>
        <tissue evidence="7">Whole aphids</tissue>
    </source>
</reference>
<comment type="caution">
    <text evidence="7">The sequence shown here is derived from an EMBL/GenBank/DDBJ whole genome shotgun (WGS) entry which is preliminary data.</text>
</comment>
<dbReference type="InterPro" id="IPR016295">
    <property type="entry name" value="Proteasome_beta4"/>
</dbReference>
<dbReference type="GO" id="GO:0019774">
    <property type="term" value="C:proteasome core complex, beta-subunit complex"/>
    <property type="evidence" value="ECO:0007669"/>
    <property type="project" value="UniProtKB-UniRule"/>
</dbReference>
<dbReference type="EMBL" id="VYZN01000025">
    <property type="protein sequence ID" value="KAE9535567.1"/>
    <property type="molecule type" value="Genomic_DNA"/>
</dbReference>
<dbReference type="InterPro" id="IPR023333">
    <property type="entry name" value="Proteasome_suB-type"/>
</dbReference>
<dbReference type="InterPro" id="IPR029055">
    <property type="entry name" value="Ntn_hydrolases_N"/>
</dbReference>
<dbReference type="CDD" id="cd03760">
    <property type="entry name" value="proteasome_beta_type_4"/>
    <property type="match status" value="1"/>
</dbReference>
<name>A0A6G0TMN6_APHGL</name>
<gene>
    <name evidence="7" type="ORF">AGLY_007468</name>
</gene>
<sequence length="265" mass="29880">MEFVSQNWIPGNFKSVPDTGRTVQIPSKLPEDIELSHDVVQHGWTPITTTTSVLGVVFESGVALAADTLTSYGSMACFQNNPRILTVNQNIIVAAAGEYSDYQFIRDVVEEKVRTEKSLNDGISMKPKALHTWLSRVLYNRRTKMKPLWSTFLVAGIQNDVPFLGEIDKLGTAFVDDQIASGYGAYLALPLMRKAIDEKREKFNSKLTKDEAVDLLKKCMEVLYYRDARSHDKYQIGIITKDSVEVQNLALKPRWEVAKLVQGYE</sequence>
<evidence type="ECO:0000256" key="2">
    <source>
        <dbReference type="ARBA" id="ARBA00022942"/>
    </source>
</evidence>
<evidence type="ECO:0000313" key="7">
    <source>
        <dbReference type="EMBL" id="KAE9535567.1"/>
    </source>
</evidence>
<dbReference type="AlphaFoldDB" id="A0A6G0TMN6"/>
<dbReference type="InterPro" id="IPR016050">
    <property type="entry name" value="Proteasome_bsu_CS"/>
</dbReference>
<comment type="function">
    <text evidence="4">Non-catalytic component of the proteasome, a multicatalytic proteinase complex which is characterized by its ability to cleave peptides with Arg, Phe, Tyr, Leu, and Glu adjacent to the leaving group at neutral or slightly basic pH. The proteasome has an ATP-dependent proteolytic activity.</text>
</comment>
<dbReference type="PIRSF" id="PIRSF001213">
    <property type="entry name" value="Psome_endopept_beta"/>
    <property type="match status" value="1"/>
</dbReference>
<proteinExistence type="inferred from homology"/>
<keyword evidence="2 6" id="KW-0647">Proteasome</keyword>
<dbReference type="SUPFAM" id="SSF56235">
    <property type="entry name" value="N-terminal nucleophile aminohydrolases (Ntn hydrolases)"/>
    <property type="match status" value="1"/>
</dbReference>
<dbReference type="OrthoDB" id="7854943at2759"/>
<dbReference type="Gene3D" id="3.60.20.10">
    <property type="entry name" value="Glutamine Phosphoribosylpyrophosphate, subunit 1, domain 1"/>
    <property type="match status" value="1"/>
</dbReference>
<dbReference type="PROSITE" id="PS51476">
    <property type="entry name" value="PROTEASOME_BETA_2"/>
    <property type="match status" value="1"/>
</dbReference>
<evidence type="ECO:0000256" key="5">
    <source>
        <dbReference type="ARBA" id="ARBA00026071"/>
    </source>
</evidence>
<keyword evidence="8" id="KW-1185">Reference proteome</keyword>
<evidence type="ECO:0000256" key="6">
    <source>
        <dbReference type="PIRNR" id="PIRNR001213"/>
    </source>
</evidence>